<protein>
    <submittedName>
        <fullName evidence="9">Mannitol operon activator</fullName>
    </submittedName>
</protein>
<dbReference type="Gene3D" id="1.10.1790.10">
    <property type="entry name" value="PRD domain"/>
    <property type="match status" value="2"/>
</dbReference>
<feature type="domain" description="HTH deoR-type" evidence="5">
    <location>
        <begin position="4"/>
        <end position="64"/>
    </location>
</feature>
<organism evidence="9 10">
    <name type="scientific">Gracilibacillus boraciitolerans JCM 21714</name>
    <dbReference type="NCBI Taxonomy" id="1298598"/>
    <lineage>
        <taxon>Bacteria</taxon>
        <taxon>Bacillati</taxon>
        <taxon>Bacillota</taxon>
        <taxon>Bacilli</taxon>
        <taxon>Bacillales</taxon>
        <taxon>Bacillaceae</taxon>
        <taxon>Gracilibacillus</taxon>
    </lineage>
</organism>
<dbReference type="InterPro" id="IPR036388">
    <property type="entry name" value="WH-like_DNA-bd_sf"/>
</dbReference>
<evidence type="ECO:0000256" key="2">
    <source>
        <dbReference type="ARBA" id="ARBA00022737"/>
    </source>
</evidence>
<dbReference type="InterPro" id="IPR050661">
    <property type="entry name" value="BglG_antiterminators"/>
</dbReference>
<dbReference type="GO" id="GO:0009401">
    <property type="term" value="P:phosphoenolpyruvate-dependent sugar phosphotransferase system"/>
    <property type="evidence" value="ECO:0007669"/>
    <property type="project" value="InterPro"/>
</dbReference>
<dbReference type="Pfam" id="PF00874">
    <property type="entry name" value="PRD"/>
    <property type="match status" value="2"/>
</dbReference>
<dbReference type="Pfam" id="PF00359">
    <property type="entry name" value="PTS_EIIA_2"/>
    <property type="match status" value="1"/>
</dbReference>
<dbReference type="InterPro" id="IPR036390">
    <property type="entry name" value="WH_DNA-bd_sf"/>
</dbReference>
<gene>
    <name evidence="9" type="ORF">JCM21714_1049</name>
</gene>
<feature type="domain" description="PTS EIIA type-2" evidence="6">
    <location>
        <begin position="547"/>
        <end position="695"/>
    </location>
</feature>
<dbReference type="SUPFAM" id="SSF55804">
    <property type="entry name" value="Phoshotransferase/anion transport protein"/>
    <property type="match status" value="1"/>
</dbReference>
<proteinExistence type="predicted"/>
<evidence type="ECO:0000256" key="3">
    <source>
        <dbReference type="ARBA" id="ARBA00023015"/>
    </source>
</evidence>
<dbReference type="EMBL" id="BAVS01000003">
    <property type="protein sequence ID" value="GAE92068.1"/>
    <property type="molecule type" value="Genomic_DNA"/>
</dbReference>
<dbReference type="Gene3D" id="1.10.10.10">
    <property type="entry name" value="Winged helix-like DNA-binding domain superfamily/Winged helix DNA-binding domain"/>
    <property type="match status" value="2"/>
</dbReference>
<dbReference type="GO" id="GO:0003700">
    <property type="term" value="F:DNA-binding transcription factor activity"/>
    <property type="evidence" value="ECO:0007669"/>
    <property type="project" value="InterPro"/>
</dbReference>
<keyword evidence="4" id="KW-0804">Transcription</keyword>
<dbReference type="OrthoDB" id="9776005at2"/>
<evidence type="ECO:0000256" key="4">
    <source>
        <dbReference type="ARBA" id="ARBA00023163"/>
    </source>
</evidence>
<keyword evidence="10" id="KW-1185">Reference proteome</keyword>
<dbReference type="PANTHER" id="PTHR30185">
    <property type="entry name" value="CRYPTIC BETA-GLUCOSIDE BGL OPERON ANTITERMINATOR"/>
    <property type="match status" value="1"/>
</dbReference>
<evidence type="ECO:0000313" key="10">
    <source>
        <dbReference type="Proteomes" id="UP000019102"/>
    </source>
</evidence>
<dbReference type="GO" id="GO:0008982">
    <property type="term" value="F:protein-N(PI)-phosphohistidine-sugar phosphotransferase activity"/>
    <property type="evidence" value="ECO:0007669"/>
    <property type="project" value="InterPro"/>
</dbReference>
<dbReference type="STRING" id="1298598.JCM21714_1049"/>
<evidence type="ECO:0000259" key="8">
    <source>
        <dbReference type="PROSITE" id="PS51372"/>
    </source>
</evidence>
<dbReference type="PROSITE" id="PS51372">
    <property type="entry name" value="PRD_2"/>
    <property type="match status" value="2"/>
</dbReference>
<dbReference type="InterPro" id="IPR016152">
    <property type="entry name" value="PTrfase/Anion_transptr"/>
</dbReference>
<sequence>MYISGRERKLIELLLSYQEPITIRKLAGELNVSERTVHRDLKNTEEILQQYGLEVSKKSGGVGISIVGQEDNKSRLKLATFHLEHTDYTPEERQAMILTTLLETKEPIKLYTLATELQVTVATVSNDLDMLDGILEKYGLKLIRKRGYGVKVEGGEEGNKRSVISYLISKHVDESDVITLLRKNIEKQSQEQTDTISNRLLGLVDRTKLSIIEQTINRVRNKLPYELADSSYVGLVVHLALAMERLQKGGENIQFDKNYLNELSISEEYRIAKDIILELEQVFQISIPNDEIGYITMHLLGAKLRYDHEYLLEESSLDIAFKAKELIEYVGKRIDRQLFEQDHILNDLVAHLKPAIYRLKQGMNIKNPLAQEIEDDYQEIFSVIEEAVKNIFPELIFPKEETAYLVLHFASALLKMEEKLSLRALVICSSGIGTSKMLATKINQQIAEIATVDNYSLFELDKLNLDNYDLIVSTIPIKHIERDYILASPILSKSEIHQIKSRIRKIKMKKSILTSGHSNKLNTKREYPLNTLLRLQMMQQYTNEILPILEDFYVDRFNKQTALQHVLQDICNNLKHKNILKNSEKVVNNLIKRSEIGGLGLPGTSLALLHTRSEEVCKLSFTIHPLAEEILIEGMDGNPVYMKNLLLMLSPPADYNETGLEVLSYISGLLIKSEESKAVFQSANEKRIREYLAYQFNEFITEKIDLKN</sequence>
<dbReference type="InterPro" id="IPR013196">
    <property type="entry name" value="HTH_11"/>
</dbReference>
<dbReference type="SUPFAM" id="SSF52794">
    <property type="entry name" value="PTS system IIB component-like"/>
    <property type="match status" value="1"/>
</dbReference>
<keyword evidence="2" id="KW-0677">Repeat</keyword>
<dbReference type="InterPro" id="IPR011608">
    <property type="entry name" value="PRD"/>
</dbReference>
<dbReference type="Proteomes" id="UP000019102">
    <property type="component" value="Unassembled WGS sequence"/>
</dbReference>
<evidence type="ECO:0000313" key="9">
    <source>
        <dbReference type="EMBL" id="GAE92068.1"/>
    </source>
</evidence>
<feature type="domain" description="PRD" evidence="8">
    <location>
        <begin position="314"/>
        <end position="419"/>
    </location>
</feature>
<dbReference type="eggNOG" id="COG3711">
    <property type="taxonomic scope" value="Bacteria"/>
</dbReference>
<evidence type="ECO:0000256" key="1">
    <source>
        <dbReference type="ARBA" id="ARBA00022679"/>
    </source>
</evidence>
<name>W4VGW8_9BACI</name>
<dbReference type="InterPro" id="IPR001034">
    <property type="entry name" value="DeoR_HTH"/>
</dbReference>
<dbReference type="InterPro" id="IPR013011">
    <property type="entry name" value="PTS_EIIB_2"/>
</dbReference>
<dbReference type="SUPFAM" id="SSF63520">
    <property type="entry name" value="PTS-regulatory domain, PRD"/>
    <property type="match status" value="2"/>
</dbReference>
<dbReference type="AlphaFoldDB" id="W4VGW8"/>
<feature type="domain" description="PTS EIIB type-2" evidence="7">
    <location>
        <begin position="422"/>
        <end position="511"/>
    </location>
</feature>
<dbReference type="PROSITE" id="PS51099">
    <property type="entry name" value="PTS_EIIB_TYPE_2"/>
    <property type="match status" value="1"/>
</dbReference>
<dbReference type="PROSITE" id="PS51000">
    <property type="entry name" value="HTH_DEOR_2"/>
    <property type="match status" value="1"/>
</dbReference>
<dbReference type="InterPro" id="IPR036634">
    <property type="entry name" value="PRD_sf"/>
</dbReference>
<dbReference type="InterPro" id="IPR002178">
    <property type="entry name" value="PTS_EIIA_type-2_dom"/>
</dbReference>
<dbReference type="InterPro" id="IPR003501">
    <property type="entry name" value="PTS_EIIB_2/3"/>
</dbReference>
<evidence type="ECO:0000259" key="5">
    <source>
        <dbReference type="PROSITE" id="PS51000"/>
    </source>
</evidence>
<dbReference type="PROSITE" id="PS51094">
    <property type="entry name" value="PTS_EIIA_TYPE_2"/>
    <property type="match status" value="1"/>
</dbReference>
<keyword evidence="3" id="KW-0805">Transcription regulation</keyword>
<dbReference type="Gene3D" id="3.40.50.2300">
    <property type="match status" value="1"/>
</dbReference>
<evidence type="ECO:0000259" key="7">
    <source>
        <dbReference type="PROSITE" id="PS51099"/>
    </source>
</evidence>
<dbReference type="Gene3D" id="3.40.930.10">
    <property type="entry name" value="Mannitol-specific EII, Chain A"/>
    <property type="match status" value="1"/>
</dbReference>
<reference evidence="9 10" key="1">
    <citation type="journal article" date="2014" name="Genome Announc.">
        <title>Draft Genome Sequence of the Boron-Tolerant and Moderately Halotolerant Bacterium Gracilibacillus boraciitolerans JCM 21714T.</title>
        <authorList>
            <person name="Ahmed I."/>
            <person name="Oshima K."/>
            <person name="Suda W."/>
            <person name="Kitamura K."/>
            <person name="Iida T."/>
            <person name="Ohmori Y."/>
            <person name="Fujiwara T."/>
            <person name="Hattori M."/>
            <person name="Ohkuma M."/>
        </authorList>
    </citation>
    <scope>NUCLEOTIDE SEQUENCE [LARGE SCALE GENOMIC DNA]</scope>
    <source>
        <strain evidence="9 10">JCM 21714</strain>
    </source>
</reference>
<dbReference type="InterPro" id="IPR036095">
    <property type="entry name" value="PTS_EIIB-like_sf"/>
</dbReference>
<dbReference type="Pfam" id="PF02302">
    <property type="entry name" value="PTS_IIB"/>
    <property type="match status" value="1"/>
</dbReference>
<dbReference type="SUPFAM" id="SSF46785">
    <property type="entry name" value="Winged helix' DNA-binding domain"/>
    <property type="match status" value="2"/>
</dbReference>
<comment type="caution">
    <text evidence="9">The sequence shown here is derived from an EMBL/GenBank/DDBJ whole genome shotgun (WGS) entry which is preliminary data.</text>
</comment>
<accession>W4VGW8</accession>
<dbReference type="PANTHER" id="PTHR30185:SF18">
    <property type="entry name" value="TRANSCRIPTIONAL REGULATOR MTLR"/>
    <property type="match status" value="1"/>
</dbReference>
<keyword evidence="1" id="KW-0808">Transferase</keyword>
<dbReference type="CDD" id="cd05568">
    <property type="entry name" value="PTS_IIB_bgl_like"/>
    <property type="match status" value="1"/>
</dbReference>
<dbReference type="Pfam" id="PF08279">
    <property type="entry name" value="HTH_11"/>
    <property type="match status" value="2"/>
</dbReference>
<evidence type="ECO:0000259" key="6">
    <source>
        <dbReference type="PROSITE" id="PS51094"/>
    </source>
</evidence>
<feature type="domain" description="PRD" evidence="8">
    <location>
        <begin position="203"/>
        <end position="309"/>
    </location>
</feature>
<dbReference type="RefSeq" id="WP_035722023.1">
    <property type="nucleotide sequence ID" value="NZ_BAVS01000003.1"/>
</dbReference>